<dbReference type="InterPro" id="IPR012914">
    <property type="entry name" value="PucR_dom"/>
</dbReference>
<evidence type="ECO:0000313" key="3">
    <source>
        <dbReference type="EMBL" id="GEM44705.1"/>
    </source>
</evidence>
<evidence type="ECO:0008006" key="5">
    <source>
        <dbReference type="Google" id="ProtNLM"/>
    </source>
</evidence>
<dbReference type="RefSeq" id="WP_146881840.1">
    <property type="nucleotide sequence ID" value="NZ_BJXB01000001.1"/>
</dbReference>
<protein>
    <recommendedName>
        <fullName evidence="5">PucR family transcriptional regulator</fullName>
    </recommendedName>
</protein>
<dbReference type="Pfam" id="PF07905">
    <property type="entry name" value="PucR"/>
    <property type="match status" value="1"/>
</dbReference>
<dbReference type="Gene3D" id="1.10.10.2840">
    <property type="entry name" value="PucR C-terminal helix-turn-helix domain"/>
    <property type="match status" value="1"/>
</dbReference>
<organism evidence="3 4">
    <name type="scientific">Deinococcus cellulosilyticus (strain DSM 18568 / NBRC 106333 / KACC 11606 / 5516J-15)</name>
    <dbReference type="NCBI Taxonomy" id="1223518"/>
    <lineage>
        <taxon>Bacteria</taxon>
        <taxon>Thermotogati</taxon>
        <taxon>Deinococcota</taxon>
        <taxon>Deinococci</taxon>
        <taxon>Deinococcales</taxon>
        <taxon>Deinococcaceae</taxon>
        <taxon>Deinococcus</taxon>
    </lineage>
</organism>
<dbReference type="Pfam" id="PF13556">
    <property type="entry name" value="HTH_30"/>
    <property type="match status" value="1"/>
</dbReference>
<dbReference type="InterPro" id="IPR025736">
    <property type="entry name" value="PucR_C-HTH_dom"/>
</dbReference>
<evidence type="ECO:0000259" key="1">
    <source>
        <dbReference type="Pfam" id="PF07905"/>
    </source>
</evidence>
<dbReference type="InterPro" id="IPR051448">
    <property type="entry name" value="CdaR-like_regulators"/>
</dbReference>
<dbReference type="SUPFAM" id="SSF46689">
    <property type="entry name" value="Homeodomain-like"/>
    <property type="match status" value="1"/>
</dbReference>
<evidence type="ECO:0000313" key="4">
    <source>
        <dbReference type="Proteomes" id="UP000321306"/>
    </source>
</evidence>
<dbReference type="AlphaFoldDB" id="A0A511MVU5"/>
<proteinExistence type="predicted"/>
<reference evidence="3 4" key="1">
    <citation type="submission" date="2019-07" db="EMBL/GenBank/DDBJ databases">
        <title>Whole genome shotgun sequence of Deinococcus cellulosilyticus NBRC 106333.</title>
        <authorList>
            <person name="Hosoyama A."/>
            <person name="Uohara A."/>
            <person name="Ohji S."/>
            <person name="Ichikawa N."/>
        </authorList>
    </citation>
    <scope>NUCLEOTIDE SEQUENCE [LARGE SCALE GENOMIC DNA]</scope>
    <source>
        <strain evidence="3 4">NBRC 106333</strain>
    </source>
</reference>
<evidence type="ECO:0000259" key="2">
    <source>
        <dbReference type="Pfam" id="PF13556"/>
    </source>
</evidence>
<feature type="domain" description="PucR C-terminal helix-turn-helix" evidence="2">
    <location>
        <begin position="173"/>
        <end position="229"/>
    </location>
</feature>
<feature type="domain" description="Purine catabolism PurC-like" evidence="1">
    <location>
        <begin position="7"/>
        <end position="127"/>
    </location>
</feature>
<gene>
    <name evidence="3" type="ORF">DC3_03400</name>
</gene>
<keyword evidence="4" id="KW-1185">Reference proteome</keyword>
<sequence>MLPTLQEILNLPAFRKAEVLCGFSQLNQVVTWVHVSEVLDAHRFLSGGELLLTTGVELARAKPQEQANFITSLAQGGAHGLIIELVQWMKEVPQDVLAAARLYDFPLMVFKEEVRYADLTRAAHQRILQPHRETTLEGNPIIEALVETGRHTQFLADQLGPILSLPSRPRSSLLSTLQTLLNHQFNIAEAARILGVRRQTIYYRLEQLRGMLGDLDSPKRQLYLQVALEVLVLEPTDFDTLSLVRQENKKIL</sequence>
<dbReference type="OrthoDB" id="143422at2"/>
<name>A0A511MVU5_DEIC1</name>
<dbReference type="EMBL" id="BJXB01000001">
    <property type="protein sequence ID" value="GEM44705.1"/>
    <property type="molecule type" value="Genomic_DNA"/>
</dbReference>
<dbReference type="PANTHER" id="PTHR33744:SF1">
    <property type="entry name" value="DNA-BINDING TRANSCRIPTIONAL ACTIVATOR ADER"/>
    <property type="match status" value="1"/>
</dbReference>
<dbReference type="InterPro" id="IPR009057">
    <property type="entry name" value="Homeodomain-like_sf"/>
</dbReference>
<dbReference type="InterPro" id="IPR042070">
    <property type="entry name" value="PucR_C-HTH_sf"/>
</dbReference>
<comment type="caution">
    <text evidence="3">The sequence shown here is derived from an EMBL/GenBank/DDBJ whole genome shotgun (WGS) entry which is preliminary data.</text>
</comment>
<dbReference type="PANTHER" id="PTHR33744">
    <property type="entry name" value="CARBOHYDRATE DIACID REGULATOR"/>
    <property type="match status" value="1"/>
</dbReference>
<dbReference type="Proteomes" id="UP000321306">
    <property type="component" value="Unassembled WGS sequence"/>
</dbReference>
<accession>A0A511MVU5</accession>